<feature type="compositionally biased region" description="Polar residues" evidence="1">
    <location>
        <begin position="324"/>
        <end position="335"/>
    </location>
</feature>
<reference evidence="2 3" key="1">
    <citation type="journal article" date="2016" name="Mol. Biol. Evol.">
        <title>Comparative Genomics of Early-Diverging Mushroom-Forming Fungi Provides Insights into the Origins of Lignocellulose Decay Capabilities.</title>
        <authorList>
            <person name="Nagy L.G."/>
            <person name="Riley R."/>
            <person name="Tritt A."/>
            <person name="Adam C."/>
            <person name="Daum C."/>
            <person name="Floudas D."/>
            <person name="Sun H."/>
            <person name="Yadav J.S."/>
            <person name="Pangilinan J."/>
            <person name="Larsson K.H."/>
            <person name="Matsuura K."/>
            <person name="Barry K."/>
            <person name="Labutti K."/>
            <person name="Kuo R."/>
            <person name="Ohm R.A."/>
            <person name="Bhattacharya S.S."/>
            <person name="Shirouzu T."/>
            <person name="Yoshinaga Y."/>
            <person name="Martin F.M."/>
            <person name="Grigoriev I.V."/>
            <person name="Hibbett D.S."/>
        </authorList>
    </citation>
    <scope>NUCLEOTIDE SEQUENCE [LARGE SCALE GENOMIC DNA]</scope>
    <source>
        <strain evidence="2 3">TUFC12733</strain>
    </source>
</reference>
<keyword evidence="3" id="KW-1185">Reference proteome</keyword>
<feature type="compositionally biased region" description="Basic and acidic residues" evidence="1">
    <location>
        <begin position="409"/>
        <end position="420"/>
    </location>
</feature>
<feature type="compositionally biased region" description="Pro residues" evidence="1">
    <location>
        <begin position="345"/>
        <end position="356"/>
    </location>
</feature>
<feature type="compositionally biased region" description="Acidic residues" evidence="1">
    <location>
        <begin position="54"/>
        <end position="69"/>
    </location>
</feature>
<feature type="region of interest" description="Disordered" evidence="1">
    <location>
        <begin position="304"/>
        <end position="514"/>
    </location>
</feature>
<organism evidence="2 3">
    <name type="scientific">Calocera viscosa (strain TUFC12733)</name>
    <dbReference type="NCBI Taxonomy" id="1330018"/>
    <lineage>
        <taxon>Eukaryota</taxon>
        <taxon>Fungi</taxon>
        <taxon>Dikarya</taxon>
        <taxon>Basidiomycota</taxon>
        <taxon>Agaricomycotina</taxon>
        <taxon>Dacrymycetes</taxon>
        <taxon>Dacrymycetales</taxon>
        <taxon>Dacrymycetaceae</taxon>
        <taxon>Calocera</taxon>
    </lineage>
</organism>
<evidence type="ECO:0000256" key="1">
    <source>
        <dbReference type="SAM" id="MobiDB-lite"/>
    </source>
</evidence>
<feature type="region of interest" description="Disordered" evidence="1">
    <location>
        <begin position="1"/>
        <end position="150"/>
    </location>
</feature>
<accession>A0A167HH54</accession>
<feature type="compositionally biased region" description="Low complexity" evidence="1">
    <location>
        <begin position="1"/>
        <end position="15"/>
    </location>
</feature>
<feature type="compositionally biased region" description="Basic and acidic residues" evidence="1">
    <location>
        <begin position="466"/>
        <end position="478"/>
    </location>
</feature>
<feature type="compositionally biased region" description="Basic and acidic residues" evidence="1">
    <location>
        <begin position="119"/>
        <end position="140"/>
    </location>
</feature>
<feature type="compositionally biased region" description="Polar residues" evidence="1">
    <location>
        <begin position="428"/>
        <end position="445"/>
    </location>
</feature>
<dbReference type="AlphaFoldDB" id="A0A167HH54"/>
<evidence type="ECO:0000313" key="2">
    <source>
        <dbReference type="EMBL" id="KZO91622.1"/>
    </source>
</evidence>
<evidence type="ECO:0000313" key="3">
    <source>
        <dbReference type="Proteomes" id="UP000076738"/>
    </source>
</evidence>
<protein>
    <submittedName>
        <fullName evidence="2">Uncharacterized protein</fullName>
    </submittedName>
</protein>
<feature type="compositionally biased region" description="Polar residues" evidence="1">
    <location>
        <begin position="70"/>
        <end position="79"/>
    </location>
</feature>
<name>A0A167HH54_CALVF</name>
<proteinExistence type="predicted"/>
<gene>
    <name evidence="2" type="ORF">CALVIDRAFT_339012</name>
</gene>
<dbReference type="EMBL" id="KV417320">
    <property type="protein sequence ID" value="KZO91622.1"/>
    <property type="molecule type" value="Genomic_DNA"/>
</dbReference>
<dbReference type="Proteomes" id="UP000076738">
    <property type="component" value="Unassembled WGS sequence"/>
</dbReference>
<feature type="compositionally biased region" description="Polar residues" evidence="1">
    <location>
        <begin position="16"/>
        <end position="29"/>
    </location>
</feature>
<feature type="compositionally biased region" description="Low complexity" evidence="1">
    <location>
        <begin position="398"/>
        <end position="408"/>
    </location>
</feature>
<feature type="compositionally biased region" description="Polar residues" evidence="1">
    <location>
        <begin position="454"/>
        <end position="463"/>
    </location>
</feature>
<sequence length="514" mass="56690">MGASSTPTATSPSASRVQSPNMQRSQRQAPQERMLFTIPAGSDAAAAGSLREQDGDDEEVDQLADDDNDQPQAGPSYSTYRDGYGQSGPQPYAAYATAGHLASNDNNAYSGGDPQMAYGRHDSDDERDPKRRRIEAEAYHRHQPQPTLVPNEPDPVPHRQPLPALAIPQLVHHGEDVYQQYTGHEQYQQEPHSGERTAATYYSAESYQAYPATATHHRPWELSPIDPRPHTDVVTHAEVPAFFPQLESFYASHGESDQDISMDDTNRGAFPANQDWMINELNVAMQAHEQNARESAALYNAHSASWANQPSADPKRTPPRPAYQDTTIDTGNYLESRSPHGYDQAPPPTGARPPQPAWADYRSDPVNPANGQGSGVDTRTVEATWEGYHVPATRSEESSSSYNAASTESRSDAGKGKEYTPVHAPYDYQQTYGAYNEPSRTQYGGSSEPDRPTSYIQTTTSQDFYGPHRDPKMYDSHYAHGWGPAGYTAAPGSSDDYLTKRNNVKTEHDDEPDD</sequence>